<dbReference type="Pfam" id="PF07990">
    <property type="entry name" value="NABP"/>
    <property type="match status" value="1"/>
</dbReference>
<keyword evidence="4" id="KW-1185">Reference proteome</keyword>
<evidence type="ECO:0000313" key="4">
    <source>
        <dbReference type="Proteomes" id="UP001472677"/>
    </source>
</evidence>
<feature type="compositionally biased region" description="Basic and acidic residues" evidence="1">
    <location>
        <begin position="1"/>
        <end position="11"/>
    </location>
</feature>
<evidence type="ECO:0000259" key="2">
    <source>
        <dbReference type="Pfam" id="PF07990"/>
    </source>
</evidence>
<accession>A0ABR2AM93</accession>
<feature type="region of interest" description="Disordered" evidence="1">
    <location>
        <begin position="1"/>
        <end position="23"/>
    </location>
</feature>
<proteinExistence type="predicted"/>
<dbReference type="Proteomes" id="UP001472677">
    <property type="component" value="Unassembled WGS sequence"/>
</dbReference>
<feature type="domain" description="Nucleic acid binding NABP" evidence="2">
    <location>
        <begin position="208"/>
        <end position="332"/>
    </location>
</feature>
<name>A0ABR2AM93_9ROSI</name>
<protein>
    <recommendedName>
        <fullName evidence="2">Nucleic acid binding NABP domain-containing protein</fullName>
    </recommendedName>
</protein>
<gene>
    <name evidence="3" type="ORF">V6N12_037483</name>
</gene>
<dbReference type="EMBL" id="JBBPBM010000510">
    <property type="protein sequence ID" value="KAK8494670.1"/>
    <property type="molecule type" value="Genomic_DNA"/>
</dbReference>
<evidence type="ECO:0000313" key="3">
    <source>
        <dbReference type="EMBL" id="KAK8494670.1"/>
    </source>
</evidence>
<sequence>MFDQMHERNGEDSNMLVTDSAKTKQKQLETCSIEATESDGFGEQKQQLVTSSIESKVFDKLSVITDVDFNDFDDSTNGLLEVPQNEGCDILNRGLLDSSPIQGIRLDSLVVKRGMSFTGTNLVTSEWVSNYNPRRILILSFDPGGNTTTVSSGHDINNGYNVQNVHSSTVLALAEIAATLSGLSLSRTRNTDTNANTCFIGHLPNSSLIGTGDITSLKRARIQGCDLSPLINPLYIQCLQKTSQYVTHVAASSTFMLFGNYIDMLQGNLNGLQKAHLRAILLEQKQQYVLPFLTKAGVVNHDYNGNSSYGLGKPFTRNPLENYLLFSFVSGGVHNDVMDDVRTRTYRKLFHLEQLNSIKEDVSKVIVDPWFSRERKLVDYCIRLQGILVFDGRLP</sequence>
<evidence type="ECO:0000256" key="1">
    <source>
        <dbReference type="SAM" id="MobiDB-lite"/>
    </source>
</evidence>
<reference evidence="3 4" key="1">
    <citation type="journal article" date="2024" name="G3 (Bethesda)">
        <title>Genome assembly of Hibiscus sabdariffa L. provides insights into metabolisms of medicinal natural products.</title>
        <authorList>
            <person name="Kim T."/>
        </authorList>
    </citation>
    <scope>NUCLEOTIDE SEQUENCE [LARGE SCALE GENOMIC DNA]</scope>
    <source>
        <strain evidence="3">TK-2024</strain>
        <tissue evidence="3">Old leaves</tissue>
    </source>
</reference>
<dbReference type="InterPro" id="IPR012940">
    <property type="entry name" value="NABP"/>
</dbReference>
<organism evidence="3 4">
    <name type="scientific">Hibiscus sabdariffa</name>
    <name type="common">roselle</name>
    <dbReference type="NCBI Taxonomy" id="183260"/>
    <lineage>
        <taxon>Eukaryota</taxon>
        <taxon>Viridiplantae</taxon>
        <taxon>Streptophyta</taxon>
        <taxon>Embryophyta</taxon>
        <taxon>Tracheophyta</taxon>
        <taxon>Spermatophyta</taxon>
        <taxon>Magnoliopsida</taxon>
        <taxon>eudicotyledons</taxon>
        <taxon>Gunneridae</taxon>
        <taxon>Pentapetalae</taxon>
        <taxon>rosids</taxon>
        <taxon>malvids</taxon>
        <taxon>Malvales</taxon>
        <taxon>Malvaceae</taxon>
        <taxon>Malvoideae</taxon>
        <taxon>Hibiscus</taxon>
    </lineage>
</organism>
<comment type="caution">
    <text evidence="3">The sequence shown here is derived from an EMBL/GenBank/DDBJ whole genome shotgun (WGS) entry which is preliminary data.</text>
</comment>